<feature type="transmembrane region" description="Helical" evidence="1">
    <location>
        <begin position="118"/>
        <end position="138"/>
    </location>
</feature>
<comment type="caution">
    <text evidence="2">The sequence shown here is derived from an EMBL/GenBank/DDBJ whole genome shotgun (WGS) entry which is preliminary data.</text>
</comment>
<gene>
    <name evidence="2" type="ORF">TRICI_002908</name>
</gene>
<keyword evidence="1" id="KW-1133">Transmembrane helix</keyword>
<dbReference type="AlphaFoldDB" id="A0A642VAK4"/>
<keyword evidence="3" id="KW-1185">Reference proteome</keyword>
<organism evidence="2 3">
    <name type="scientific">Trichomonascus ciferrii</name>
    <dbReference type="NCBI Taxonomy" id="44093"/>
    <lineage>
        <taxon>Eukaryota</taxon>
        <taxon>Fungi</taxon>
        <taxon>Dikarya</taxon>
        <taxon>Ascomycota</taxon>
        <taxon>Saccharomycotina</taxon>
        <taxon>Dipodascomycetes</taxon>
        <taxon>Dipodascales</taxon>
        <taxon>Trichomonascaceae</taxon>
        <taxon>Trichomonascus</taxon>
        <taxon>Trichomonascus ciferrii complex</taxon>
    </lineage>
</organism>
<dbReference type="VEuPathDB" id="FungiDB:TRICI_002908"/>
<dbReference type="Proteomes" id="UP000761534">
    <property type="component" value="Unassembled WGS sequence"/>
</dbReference>
<evidence type="ECO:0000256" key="1">
    <source>
        <dbReference type="SAM" id="Phobius"/>
    </source>
</evidence>
<keyword evidence="1" id="KW-0812">Transmembrane</keyword>
<feature type="transmembrane region" description="Helical" evidence="1">
    <location>
        <begin position="95"/>
        <end position="112"/>
    </location>
</feature>
<evidence type="ECO:0000313" key="2">
    <source>
        <dbReference type="EMBL" id="KAA8914465.1"/>
    </source>
</evidence>
<reference evidence="2" key="1">
    <citation type="journal article" date="2019" name="G3 (Bethesda)">
        <title>Genome Assemblies of Two Rare Opportunistic Yeast Pathogens: Diutina rugosa (syn. Candida rugosa) and Trichomonascus ciferrii (syn. Candida ciferrii).</title>
        <authorList>
            <person name="Mixao V."/>
            <person name="Saus E."/>
            <person name="Hansen A.P."/>
            <person name="Lass-Florl C."/>
            <person name="Gabaldon T."/>
        </authorList>
    </citation>
    <scope>NUCLEOTIDE SEQUENCE</scope>
    <source>
        <strain evidence="2">CBS 4856</strain>
    </source>
</reference>
<proteinExistence type="predicted"/>
<dbReference type="OrthoDB" id="4078936at2759"/>
<protein>
    <submittedName>
        <fullName evidence="2">Uncharacterized protein</fullName>
    </submittedName>
</protein>
<keyword evidence="1" id="KW-0472">Membrane</keyword>
<sequence length="247" mass="27753">MLLRTINRGFIRPTLGSVQYGGLASVVRPGMLFHSSAVARSLVNPVAPDDSYKIRIRKPGKAFGEPMDPKKQLGMRPIYEALAGHHVAFTRRASFGFLLASIYAGYVVYASASLPNMLGLIGFLPIALPIPVMQYLTAPYVTRIFRLYDRDVPQTYENITKDETLVIEQVSMFGRSLKATEIKLKDIRLTNERMGWVNWVYTDKESGEVIKMYVSDNVGGIKMDRIWGIIEKNSGVDNGRAFLDQRD</sequence>
<accession>A0A642VAK4</accession>
<name>A0A642VAK4_9ASCO</name>
<evidence type="ECO:0000313" key="3">
    <source>
        <dbReference type="Proteomes" id="UP000761534"/>
    </source>
</evidence>
<dbReference type="EMBL" id="SWFS01000200">
    <property type="protein sequence ID" value="KAA8914465.1"/>
    <property type="molecule type" value="Genomic_DNA"/>
</dbReference>